<protein>
    <submittedName>
        <fullName evidence="3">Tautomerase family protein</fullName>
    </submittedName>
</protein>
<dbReference type="Proteomes" id="UP000639516">
    <property type="component" value="Unassembled WGS sequence"/>
</dbReference>
<dbReference type="RefSeq" id="WP_188102714.1">
    <property type="nucleotide sequence ID" value="NZ_JAANIH010000028.1"/>
</dbReference>
<dbReference type="InterPro" id="IPR004370">
    <property type="entry name" value="4-OT-like_dom"/>
</dbReference>
<evidence type="ECO:0000256" key="1">
    <source>
        <dbReference type="ARBA" id="ARBA00023235"/>
    </source>
</evidence>
<comment type="caution">
    <text evidence="3">The sequence shown here is derived from an EMBL/GenBank/DDBJ whole genome shotgun (WGS) entry which is preliminary data.</text>
</comment>
<reference evidence="3 4" key="1">
    <citation type="journal article" date="2020" name="Arch. Microbiol.">
        <title>Bradyrhizobium campsiandrae sp. nov., a nitrogen-fixing bacterial strain isolated from a native leguminous tree from the Amazon adapted to flooded conditions.</title>
        <authorList>
            <person name="Cabral Michel D."/>
            <person name="Martins da Costa E."/>
            <person name="Azarias Guimaraes A."/>
            <person name="Soares de Carvalho T."/>
            <person name="Santos de Castro Caputo P."/>
            <person name="Willems A."/>
            <person name="de Souza Moreira F.M."/>
        </authorList>
    </citation>
    <scope>NUCLEOTIDE SEQUENCE [LARGE SCALE GENOMIC DNA]</scope>
    <source>
        <strain evidence="4">INPA 384B</strain>
    </source>
</reference>
<dbReference type="InterPro" id="IPR014347">
    <property type="entry name" value="Tautomerase/MIF_sf"/>
</dbReference>
<evidence type="ECO:0000259" key="2">
    <source>
        <dbReference type="Pfam" id="PF01361"/>
    </source>
</evidence>
<sequence length="86" mass="9544">MAVIQCDIRRGRTPDQKRIMGEKLTRAVHEITGLDIDNILVIFREQPGQDLLEGGVVLPDYQAGPNGEDLAGAAEFEARARKRKQS</sequence>
<keyword evidence="1" id="KW-0413">Isomerase</keyword>
<proteinExistence type="predicted"/>
<gene>
    <name evidence="3" type="ORF">HA482_10110</name>
</gene>
<evidence type="ECO:0000313" key="4">
    <source>
        <dbReference type="Proteomes" id="UP000639516"/>
    </source>
</evidence>
<dbReference type="Gene3D" id="3.30.429.10">
    <property type="entry name" value="Macrophage Migration Inhibitory Factor"/>
    <property type="match status" value="1"/>
</dbReference>
<dbReference type="SUPFAM" id="SSF55331">
    <property type="entry name" value="Tautomerase/MIF"/>
    <property type="match status" value="1"/>
</dbReference>
<evidence type="ECO:0000313" key="3">
    <source>
        <dbReference type="EMBL" id="MBC9978570.1"/>
    </source>
</evidence>
<dbReference type="Pfam" id="PF01361">
    <property type="entry name" value="Tautomerase"/>
    <property type="match status" value="1"/>
</dbReference>
<organism evidence="3 4">
    <name type="scientific">Bradyrhizobium campsiandrae</name>
    <dbReference type="NCBI Taxonomy" id="1729892"/>
    <lineage>
        <taxon>Bacteria</taxon>
        <taxon>Pseudomonadati</taxon>
        <taxon>Pseudomonadota</taxon>
        <taxon>Alphaproteobacteria</taxon>
        <taxon>Hyphomicrobiales</taxon>
        <taxon>Nitrobacteraceae</taxon>
        <taxon>Bradyrhizobium</taxon>
    </lineage>
</organism>
<name>A0ABR7U4R9_9BRAD</name>
<keyword evidence="4" id="KW-1185">Reference proteome</keyword>
<feature type="domain" description="4-oxalocrotonate tautomerase-like" evidence="2">
    <location>
        <begin position="4"/>
        <end position="58"/>
    </location>
</feature>
<dbReference type="EMBL" id="JAATTO010000012">
    <property type="protein sequence ID" value="MBC9978570.1"/>
    <property type="molecule type" value="Genomic_DNA"/>
</dbReference>
<accession>A0ABR7U4R9</accession>